<feature type="compositionally biased region" description="Basic and acidic residues" evidence="1">
    <location>
        <begin position="914"/>
        <end position="927"/>
    </location>
</feature>
<gene>
    <name evidence="2" type="ORF">SCP_1201350</name>
</gene>
<feature type="compositionally biased region" description="Basic residues" evidence="1">
    <location>
        <begin position="402"/>
        <end position="412"/>
    </location>
</feature>
<dbReference type="STRING" id="139825.A0A401H0J6"/>
<feature type="compositionally biased region" description="Polar residues" evidence="1">
    <location>
        <begin position="712"/>
        <end position="726"/>
    </location>
</feature>
<feature type="compositionally biased region" description="Basic and acidic residues" evidence="1">
    <location>
        <begin position="489"/>
        <end position="504"/>
    </location>
</feature>
<feature type="compositionally biased region" description="Low complexity" evidence="1">
    <location>
        <begin position="264"/>
        <end position="274"/>
    </location>
</feature>
<organism evidence="2 3">
    <name type="scientific">Sparassis crispa</name>
    <dbReference type="NCBI Taxonomy" id="139825"/>
    <lineage>
        <taxon>Eukaryota</taxon>
        <taxon>Fungi</taxon>
        <taxon>Dikarya</taxon>
        <taxon>Basidiomycota</taxon>
        <taxon>Agaricomycotina</taxon>
        <taxon>Agaricomycetes</taxon>
        <taxon>Polyporales</taxon>
        <taxon>Sparassidaceae</taxon>
        <taxon>Sparassis</taxon>
    </lineage>
</organism>
<dbReference type="OrthoDB" id="3040699at2759"/>
<name>A0A401H0J6_9APHY</name>
<evidence type="ECO:0000256" key="1">
    <source>
        <dbReference type="SAM" id="MobiDB-lite"/>
    </source>
</evidence>
<dbReference type="RefSeq" id="XP_027618823.1">
    <property type="nucleotide sequence ID" value="XM_027763022.1"/>
</dbReference>
<reference evidence="2 3" key="1">
    <citation type="journal article" date="2018" name="Sci. Rep.">
        <title>Genome sequence of the cauliflower mushroom Sparassis crispa (Hanabiratake) and its association with beneficial usage.</title>
        <authorList>
            <person name="Kiyama R."/>
            <person name="Furutani Y."/>
            <person name="Kawaguchi K."/>
            <person name="Nakanishi T."/>
        </authorList>
    </citation>
    <scope>NUCLEOTIDE SEQUENCE [LARGE SCALE GENOMIC DNA]</scope>
</reference>
<sequence length="1154" mass="122423">MAKNAEKNNEKLFPIFRKNLAEGGIGAYTATAEKLALWLSKDKAYYPQARPIIVDLLEAAYSAVRRKNEKGLMSYHVSKAPDLYVAPFMKMVRTMSPFYAFFSEEKLQARLRPLLLCAGLNPDELVSRSRTASGSSVIPVDASLTPAPADKTTPVRVSPTNVQMDIFSVPTNVSPVPVDASPAPANVPPAFASVHGTLTPTPVNATLKIKPKLRKRFALNYLQADLEEYDEHRMDSSCASSSREQVGKATPEPVTEPAKQSGRSASATTTSPTSERGGAAAINEPRDVTMAERCSTPTATVSVATASSPLEAVQTKSASAETVDSGGPQVKSDVQVSPTWPASPEVPVTSPGTATGVSNVGTLTTAMMNTSTESDGPTPTQSSPAREILQPSTAPATVSPRRAFRMGKKPRRGPPGFKTLPVLVQNPNGTVTAVGHTGPPGASASPSKSPVAPGSPSAEVQAADGLPDKQRKGKQRASEPLGTLPPPGHAERNEPTTTDTESHRRAPTLLLPFGGVGTSSRVELPALLESEMDISQSVSVDRSRHVSEQPVKHAEVTENPLTVKSSDPNVEATLEWNEQSMEMDVAPSTVPEPTAETPQGTAGAAGEESMTSAVLGPSAGVASSDEKASVDGSQTQPDGVVGAAEDNSPQVHHKSDADDISHMGVDVYHRPAEPFAVARSLETVAIAATDGAAGDARDVTAEGAHADAQPDEQGSSPSDEQVISRNGTDKSTSSKAASTAKIQAEASPGVAGSSEPTIRDIPTEGMEYISVPGTTPILHAGLNGTPAPYVPGDAVATAHVETTKQAGVLARRKRPRSPSACASDVERPRRKSRTISPVRSVAAEPSALGGNELSADATSYSIATTAMDVDHKTVTIPDELALSNGDVEPAEAVREDAHVQAIVPSGRQDSAMSLEKREVRPTAKPEESSSISIPPAIAKMMDEVPSHSPENAAPVFDSTSNVIVLNCSRGSSPRNLNLEFQIDGEEAAELSRWKGRYQTKDDVSTTKCLSLTCYQFSEHLAPIGGDSVPNFEQMVVGATPSLWPRDGRLWAELDNGVTRKSLPLSPPFMLRSDFLIDLSGLAKPGKNTLCLHQLGDYSDYVFVLHLHSPTAHQLAELKQRRDRDEEWYSYLRSFRNILELPRFRWPDEISPTTT</sequence>
<feature type="compositionally biased region" description="Low complexity" evidence="1">
    <location>
        <begin position="729"/>
        <end position="741"/>
    </location>
</feature>
<feature type="region of interest" description="Disordered" evidence="1">
    <location>
        <begin position="806"/>
        <end position="843"/>
    </location>
</feature>
<feature type="region of interest" description="Disordered" evidence="1">
    <location>
        <begin position="368"/>
        <end position="519"/>
    </location>
</feature>
<accession>A0A401H0J6</accession>
<feature type="compositionally biased region" description="Low complexity" evidence="1">
    <location>
        <begin position="439"/>
        <end position="458"/>
    </location>
</feature>
<evidence type="ECO:0000313" key="2">
    <source>
        <dbReference type="EMBL" id="GBE87910.1"/>
    </source>
</evidence>
<feature type="region of interest" description="Disordered" evidence="1">
    <location>
        <begin position="230"/>
        <end position="288"/>
    </location>
</feature>
<feature type="region of interest" description="Disordered" evidence="1">
    <location>
        <begin position="318"/>
        <end position="355"/>
    </location>
</feature>
<feature type="region of interest" description="Disordered" evidence="1">
    <location>
        <begin position="535"/>
        <end position="665"/>
    </location>
</feature>
<dbReference type="InParanoid" id="A0A401H0J6"/>
<dbReference type="GeneID" id="38784827"/>
<proteinExistence type="predicted"/>
<dbReference type="Proteomes" id="UP000287166">
    <property type="component" value="Unassembled WGS sequence"/>
</dbReference>
<feature type="region of interest" description="Disordered" evidence="1">
    <location>
        <begin position="907"/>
        <end position="929"/>
    </location>
</feature>
<feature type="compositionally biased region" description="Polar residues" evidence="1">
    <location>
        <begin position="559"/>
        <end position="568"/>
    </location>
</feature>
<evidence type="ECO:0000313" key="3">
    <source>
        <dbReference type="Proteomes" id="UP000287166"/>
    </source>
</evidence>
<feature type="compositionally biased region" description="Polar residues" evidence="1">
    <location>
        <begin position="368"/>
        <end position="396"/>
    </location>
</feature>
<comment type="caution">
    <text evidence="2">The sequence shown here is derived from an EMBL/GenBank/DDBJ whole genome shotgun (WGS) entry which is preliminary data.</text>
</comment>
<keyword evidence="3" id="KW-1185">Reference proteome</keyword>
<protein>
    <submittedName>
        <fullName evidence="2">Uncharacterized protein</fullName>
    </submittedName>
</protein>
<feature type="compositionally biased region" description="Basic and acidic residues" evidence="1">
    <location>
        <begin position="541"/>
        <end position="556"/>
    </location>
</feature>
<feature type="region of interest" description="Disordered" evidence="1">
    <location>
        <begin position="694"/>
        <end position="760"/>
    </location>
</feature>
<feature type="compositionally biased region" description="Basic and acidic residues" evidence="1">
    <location>
        <begin position="653"/>
        <end position="665"/>
    </location>
</feature>
<dbReference type="AlphaFoldDB" id="A0A401H0J6"/>
<dbReference type="EMBL" id="BFAD01000012">
    <property type="protein sequence ID" value="GBE87910.1"/>
    <property type="molecule type" value="Genomic_DNA"/>
</dbReference>